<dbReference type="AlphaFoldDB" id="A0A8H7GMP2"/>
<keyword evidence="6" id="KW-1185">Reference proteome</keyword>
<proteinExistence type="inferred from homology"/>
<feature type="domain" description="Thioredoxin" evidence="4">
    <location>
        <begin position="6"/>
        <end position="124"/>
    </location>
</feature>
<dbReference type="OrthoDB" id="10264505at2759"/>
<feature type="chain" id="PRO_5034038802" description="Thioredoxin domain-containing protein" evidence="3">
    <location>
        <begin position="21"/>
        <end position="145"/>
    </location>
</feature>
<dbReference type="Proteomes" id="UP000649328">
    <property type="component" value="Unassembled WGS sequence"/>
</dbReference>
<dbReference type="InterPro" id="IPR051063">
    <property type="entry name" value="PDI"/>
</dbReference>
<dbReference type="PRINTS" id="PR00421">
    <property type="entry name" value="THIOREDOXIN"/>
</dbReference>
<gene>
    <name evidence="5" type="ORF">HF325_006696</name>
</gene>
<evidence type="ECO:0000259" key="4">
    <source>
        <dbReference type="PROSITE" id="PS51352"/>
    </source>
</evidence>
<dbReference type="InterPro" id="IPR036249">
    <property type="entry name" value="Thioredoxin-like_sf"/>
</dbReference>
<comment type="caution">
    <text evidence="5">The sequence shown here is derived from an EMBL/GenBank/DDBJ whole genome shotgun (WGS) entry which is preliminary data.</text>
</comment>
<organism evidence="5 6">
    <name type="scientific">Metschnikowia pulcherrima</name>
    <dbReference type="NCBI Taxonomy" id="27326"/>
    <lineage>
        <taxon>Eukaryota</taxon>
        <taxon>Fungi</taxon>
        <taxon>Dikarya</taxon>
        <taxon>Ascomycota</taxon>
        <taxon>Saccharomycotina</taxon>
        <taxon>Pichiomycetes</taxon>
        <taxon>Metschnikowiaceae</taxon>
        <taxon>Metschnikowia</taxon>
    </lineage>
</organism>
<evidence type="ECO:0000256" key="2">
    <source>
        <dbReference type="ARBA" id="ARBA00022729"/>
    </source>
</evidence>
<dbReference type="EMBL" id="JACBPP010000010">
    <property type="protein sequence ID" value="KAF7999164.1"/>
    <property type="molecule type" value="Genomic_DNA"/>
</dbReference>
<protein>
    <recommendedName>
        <fullName evidence="4">Thioredoxin domain-containing protein</fullName>
    </recommendedName>
</protein>
<dbReference type="GO" id="GO:0003756">
    <property type="term" value="F:protein disulfide isomerase activity"/>
    <property type="evidence" value="ECO:0007669"/>
    <property type="project" value="TreeGrafter"/>
</dbReference>
<evidence type="ECO:0000313" key="5">
    <source>
        <dbReference type="EMBL" id="KAF7999164.1"/>
    </source>
</evidence>
<keyword evidence="2 3" id="KW-0732">Signal</keyword>
<feature type="signal peptide" evidence="3">
    <location>
        <begin position="1"/>
        <end position="20"/>
    </location>
</feature>
<dbReference type="GO" id="GO:0005783">
    <property type="term" value="C:endoplasmic reticulum"/>
    <property type="evidence" value="ECO:0007669"/>
    <property type="project" value="TreeGrafter"/>
</dbReference>
<accession>A0A8H7GMP2</accession>
<dbReference type="Gene3D" id="3.40.30.10">
    <property type="entry name" value="Glutaredoxin"/>
    <property type="match status" value="1"/>
</dbReference>
<dbReference type="InterPro" id="IPR013766">
    <property type="entry name" value="Thioredoxin_domain"/>
</dbReference>
<reference evidence="5" key="1">
    <citation type="submission" date="2020-10" db="EMBL/GenBank/DDBJ databases">
        <title>The Whole-Genome Sequence of Metschnikowia persimmonesis, a Novel Endophytic Yeast Species Isolated from Medicinal Plant Diospyros kaki Thumb.</title>
        <authorList>
            <person name="Rahmat E."/>
            <person name="Kang Y."/>
        </authorList>
    </citation>
    <scope>NUCLEOTIDE SEQUENCE</scope>
    <source>
        <strain evidence="5">KIOM G15050</strain>
    </source>
</reference>
<evidence type="ECO:0000256" key="1">
    <source>
        <dbReference type="ARBA" id="ARBA00006347"/>
    </source>
</evidence>
<evidence type="ECO:0000256" key="3">
    <source>
        <dbReference type="SAM" id="SignalP"/>
    </source>
</evidence>
<dbReference type="Pfam" id="PF00085">
    <property type="entry name" value="Thioredoxin"/>
    <property type="match status" value="1"/>
</dbReference>
<sequence length="145" mass="16921">MHLSHILLFVFAAAASLVRVNDKNFKDVVLDSGRFTLVDFYADWCRHCMKLMPTIEELAELYENVPEIQIVKINGDEDGRKMTRKYKVPGFPTLLMFHGDDEPVEFDGMRDLDAISNFVQQVSGYVYKRKRSKLMKNFLVDHPRF</sequence>
<name>A0A8H7GMP2_9ASCO</name>
<dbReference type="PROSITE" id="PS51352">
    <property type="entry name" value="THIOREDOXIN_2"/>
    <property type="match status" value="1"/>
</dbReference>
<evidence type="ECO:0000313" key="6">
    <source>
        <dbReference type="Proteomes" id="UP000649328"/>
    </source>
</evidence>
<dbReference type="PANTHER" id="PTHR45672:SF3">
    <property type="entry name" value="THIOREDOXIN DOMAIN-CONTAINING PROTEIN 5"/>
    <property type="match status" value="1"/>
</dbReference>
<dbReference type="GO" id="GO:0006457">
    <property type="term" value="P:protein folding"/>
    <property type="evidence" value="ECO:0007669"/>
    <property type="project" value="TreeGrafter"/>
</dbReference>
<comment type="similarity">
    <text evidence="1">Belongs to the protein disulfide isomerase family.</text>
</comment>
<dbReference type="SUPFAM" id="SSF52833">
    <property type="entry name" value="Thioredoxin-like"/>
    <property type="match status" value="1"/>
</dbReference>
<dbReference type="PANTHER" id="PTHR45672">
    <property type="entry name" value="PROTEIN DISULFIDE-ISOMERASE C17H9.14C-RELATED"/>
    <property type="match status" value="1"/>
</dbReference>